<keyword evidence="1" id="KW-0863">Zinc-finger</keyword>
<sequence length="152" mass="16878">MKDHVDMIIGNKVRKTCQVTCAKCGEQGHHYKTCKGAPKDPNWKTKSRQTKKAKSGEKARKNKKKKPRVTPSSDIGQAEEVDYSQSAPTPEEHAAPNPMPGPSHSLPAQPLPARFHMKQPIVRPPSTASANPKEPQQFTFMPTPGFRPPRHI</sequence>
<evidence type="ECO:0000313" key="4">
    <source>
        <dbReference type="EMBL" id="MED6133116.1"/>
    </source>
</evidence>
<keyword evidence="1" id="KW-0862">Zinc</keyword>
<gene>
    <name evidence="4" type="ORF">PIB30_025594</name>
</gene>
<protein>
    <recommendedName>
        <fullName evidence="3">CCHC-type domain-containing protein</fullName>
    </recommendedName>
</protein>
<evidence type="ECO:0000256" key="2">
    <source>
        <dbReference type="SAM" id="MobiDB-lite"/>
    </source>
</evidence>
<comment type="caution">
    <text evidence="4">The sequence shown here is derived from an EMBL/GenBank/DDBJ whole genome shotgun (WGS) entry which is preliminary data.</text>
</comment>
<dbReference type="PROSITE" id="PS50158">
    <property type="entry name" value="ZF_CCHC"/>
    <property type="match status" value="1"/>
</dbReference>
<evidence type="ECO:0000256" key="1">
    <source>
        <dbReference type="PROSITE-ProRule" id="PRU00047"/>
    </source>
</evidence>
<accession>A0ABU6S9N2</accession>
<organism evidence="4 5">
    <name type="scientific">Stylosanthes scabra</name>
    <dbReference type="NCBI Taxonomy" id="79078"/>
    <lineage>
        <taxon>Eukaryota</taxon>
        <taxon>Viridiplantae</taxon>
        <taxon>Streptophyta</taxon>
        <taxon>Embryophyta</taxon>
        <taxon>Tracheophyta</taxon>
        <taxon>Spermatophyta</taxon>
        <taxon>Magnoliopsida</taxon>
        <taxon>eudicotyledons</taxon>
        <taxon>Gunneridae</taxon>
        <taxon>Pentapetalae</taxon>
        <taxon>rosids</taxon>
        <taxon>fabids</taxon>
        <taxon>Fabales</taxon>
        <taxon>Fabaceae</taxon>
        <taxon>Papilionoideae</taxon>
        <taxon>50 kb inversion clade</taxon>
        <taxon>dalbergioids sensu lato</taxon>
        <taxon>Dalbergieae</taxon>
        <taxon>Pterocarpus clade</taxon>
        <taxon>Stylosanthes</taxon>
    </lineage>
</organism>
<feature type="region of interest" description="Disordered" evidence="2">
    <location>
        <begin position="32"/>
        <end position="152"/>
    </location>
</feature>
<dbReference type="EMBL" id="JASCZI010060509">
    <property type="protein sequence ID" value="MED6133116.1"/>
    <property type="molecule type" value="Genomic_DNA"/>
</dbReference>
<keyword evidence="5" id="KW-1185">Reference proteome</keyword>
<name>A0ABU6S9N2_9FABA</name>
<dbReference type="Proteomes" id="UP001341840">
    <property type="component" value="Unassembled WGS sequence"/>
</dbReference>
<feature type="compositionally biased region" description="Polar residues" evidence="2">
    <location>
        <begin position="126"/>
        <end position="140"/>
    </location>
</feature>
<evidence type="ECO:0000259" key="3">
    <source>
        <dbReference type="PROSITE" id="PS50158"/>
    </source>
</evidence>
<proteinExistence type="predicted"/>
<feature type="domain" description="CCHC-type" evidence="3">
    <location>
        <begin position="21"/>
        <end position="35"/>
    </location>
</feature>
<dbReference type="InterPro" id="IPR001878">
    <property type="entry name" value="Znf_CCHC"/>
</dbReference>
<evidence type="ECO:0000313" key="5">
    <source>
        <dbReference type="Proteomes" id="UP001341840"/>
    </source>
</evidence>
<keyword evidence="1" id="KW-0479">Metal-binding</keyword>
<reference evidence="4 5" key="1">
    <citation type="journal article" date="2023" name="Plants (Basel)">
        <title>Bridging the Gap: Combining Genomics and Transcriptomics Approaches to Understand Stylosanthes scabra, an Orphan Legume from the Brazilian Caatinga.</title>
        <authorList>
            <person name="Ferreira-Neto J.R.C."/>
            <person name="da Silva M.D."/>
            <person name="Binneck E."/>
            <person name="de Melo N.F."/>
            <person name="da Silva R.H."/>
            <person name="de Melo A.L.T.M."/>
            <person name="Pandolfi V."/>
            <person name="Bustamante F.O."/>
            <person name="Brasileiro-Vidal A.C."/>
            <person name="Benko-Iseppon A.M."/>
        </authorList>
    </citation>
    <scope>NUCLEOTIDE SEQUENCE [LARGE SCALE GENOMIC DNA]</scope>
    <source>
        <tissue evidence="4">Leaves</tissue>
    </source>
</reference>